<proteinExistence type="predicted"/>
<name>A0A2P2PIT7_RHIMU</name>
<sequence>MTYQANDEKGKGIWRPQQACALAKVELVYIRHNNLSQMTFFILLRIFINISCGCWGQQ</sequence>
<dbReference type="EMBL" id="GGEC01074159">
    <property type="protein sequence ID" value="MBX54643.1"/>
    <property type="molecule type" value="Transcribed_RNA"/>
</dbReference>
<evidence type="ECO:0000313" key="1">
    <source>
        <dbReference type="EMBL" id="MBX54643.1"/>
    </source>
</evidence>
<protein>
    <submittedName>
        <fullName evidence="1">Uncharacterized protein</fullName>
    </submittedName>
</protein>
<reference evidence="1" key="1">
    <citation type="submission" date="2018-02" db="EMBL/GenBank/DDBJ databases">
        <title>Rhizophora mucronata_Transcriptome.</title>
        <authorList>
            <person name="Meera S.P."/>
            <person name="Sreeshan A."/>
            <person name="Augustine A."/>
        </authorList>
    </citation>
    <scope>NUCLEOTIDE SEQUENCE</scope>
    <source>
        <tissue evidence="1">Leaf</tissue>
    </source>
</reference>
<dbReference type="AlphaFoldDB" id="A0A2P2PIT7"/>
<organism evidence="1">
    <name type="scientific">Rhizophora mucronata</name>
    <name type="common">Asiatic mangrove</name>
    <dbReference type="NCBI Taxonomy" id="61149"/>
    <lineage>
        <taxon>Eukaryota</taxon>
        <taxon>Viridiplantae</taxon>
        <taxon>Streptophyta</taxon>
        <taxon>Embryophyta</taxon>
        <taxon>Tracheophyta</taxon>
        <taxon>Spermatophyta</taxon>
        <taxon>Magnoliopsida</taxon>
        <taxon>eudicotyledons</taxon>
        <taxon>Gunneridae</taxon>
        <taxon>Pentapetalae</taxon>
        <taxon>rosids</taxon>
        <taxon>fabids</taxon>
        <taxon>Malpighiales</taxon>
        <taxon>Rhizophoraceae</taxon>
        <taxon>Rhizophora</taxon>
    </lineage>
</organism>
<accession>A0A2P2PIT7</accession>